<evidence type="ECO:0000313" key="4">
    <source>
        <dbReference type="EMBL" id="MCH5599224.1"/>
    </source>
</evidence>
<dbReference type="PRINTS" id="PR00625">
    <property type="entry name" value="JDOMAIN"/>
</dbReference>
<dbReference type="PROSITE" id="PS50076">
    <property type="entry name" value="DNAJ_2"/>
    <property type="match status" value="1"/>
</dbReference>
<comment type="caution">
    <text evidence="4">The sequence shown here is derived from an EMBL/GenBank/DDBJ whole genome shotgun (WGS) entry which is preliminary data.</text>
</comment>
<keyword evidence="5" id="KW-1185">Reference proteome</keyword>
<evidence type="ECO:0000313" key="5">
    <source>
        <dbReference type="Proteomes" id="UP001202248"/>
    </source>
</evidence>
<dbReference type="InterPro" id="IPR001623">
    <property type="entry name" value="DnaJ_domain"/>
</dbReference>
<dbReference type="Proteomes" id="UP001202248">
    <property type="component" value="Unassembled WGS sequence"/>
</dbReference>
<evidence type="ECO:0000256" key="1">
    <source>
        <dbReference type="ARBA" id="ARBA00023186"/>
    </source>
</evidence>
<sequence>MQGTLKNYYEILGVPRSANADQIRTAYRKLLLKFHPDKNIGDVYFEDWSKKINEAFEVLMSSDLRSEYDKVYEETKEAWKQAAQTAKQEAEGDVQKDGASEVLSVDTEIKKLAPVYISAKQAHIKASRNVSDIELRLTSKRKNVKWRIVISSGIILATLVWAGISNWKVLSQWRRPQSLPIGVSAVSPLPPLSEMEDELHYHTEGNIVPVNLWLRITSAKAYFFEEPGQSTKTRFLSKGNKFHATKKYENYYYGVFQSSVNESYKIEGWIKREDVEILTNPTGADY</sequence>
<keyword evidence="2" id="KW-1133">Transmembrane helix</keyword>
<reference evidence="4 5" key="1">
    <citation type="submission" date="2022-02" db="EMBL/GenBank/DDBJ databases">
        <authorList>
            <person name="Min J."/>
        </authorList>
    </citation>
    <scope>NUCLEOTIDE SEQUENCE [LARGE SCALE GENOMIC DNA]</scope>
    <source>
        <strain evidence="4 5">GR10-1</strain>
    </source>
</reference>
<dbReference type="InterPro" id="IPR051948">
    <property type="entry name" value="Hsp70_co-chaperone_J-domain"/>
</dbReference>
<keyword evidence="2" id="KW-0812">Transmembrane</keyword>
<dbReference type="Pfam" id="PF00226">
    <property type="entry name" value="DnaJ"/>
    <property type="match status" value="1"/>
</dbReference>
<dbReference type="Gene3D" id="1.10.287.110">
    <property type="entry name" value="DnaJ domain"/>
    <property type="match status" value="1"/>
</dbReference>
<dbReference type="EMBL" id="JAKWBL010000003">
    <property type="protein sequence ID" value="MCH5599224.1"/>
    <property type="molecule type" value="Genomic_DNA"/>
</dbReference>
<organism evidence="4 5">
    <name type="scientific">Niabella ginsengisoli</name>
    <dbReference type="NCBI Taxonomy" id="522298"/>
    <lineage>
        <taxon>Bacteria</taxon>
        <taxon>Pseudomonadati</taxon>
        <taxon>Bacteroidota</taxon>
        <taxon>Chitinophagia</taxon>
        <taxon>Chitinophagales</taxon>
        <taxon>Chitinophagaceae</taxon>
        <taxon>Niabella</taxon>
    </lineage>
</organism>
<dbReference type="InterPro" id="IPR036869">
    <property type="entry name" value="J_dom_sf"/>
</dbReference>
<dbReference type="RefSeq" id="WP_240830902.1">
    <property type="nucleotide sequence ID" value="NZ_JAKWBL010000003.1"/>
</dbReference>
<name>A0ABS9SM42_9BACT</name>
<evidence type="ECO:0000256" key="2">
    <source>
        <dbReference type="SAM" id="Phobius"/>
    </source>
</evidence>
<feature type="domain" description="J" evidence="3">
    <location>
        <begin position="7"/>
        <end position="72"/>
    </location>
</feature>
<dbReference type="PANTHER" id="PTHR44360">
    <property type="entry name" value="DNAJ HOMOLOG SUBFAMILY B MEMBER 9"/>
    <property type="match status" value="1"/>
</dbReference>
<dbReference type="SUPFAM" id="SSF46565">
    <property type="entry name" value="Chaperone J-domain"/>
    <property type="match status" value="1"/>
</dbReference>
<proteinExistence type="predicted"/>
<keyword evidence="1" id="KW-0143">Chaperone</keyword>
<dbReference type="SMART" id="SM00271">
    <property type="entry name" value="DnaJ"/>
    <property type="match status" value="1"/>
</dbReference>
<gene>
    <name evidence="4" type="ORF">MKP09_15565</name>
</gene>
<feature type="transmembrane region" description="Helical" evidence="2">
    <location>
        <begin position="146"/>
        <end position="164"/>
    </location>
</feature>
<protein>
    <submittedName>
        <fullName evidence="4">J domain-containing protein</fullName>
    </submittedName>
</protein>
<dbReference type="CDD" id="cd06257">
    <property type="entry name" value="DnaJ"/>
    <property type="match status" value="1"/>
</dbReference>
<evidence type="ECO:0000259" key="3">
    <source>
        <dbReference type="PROSITE" id="PS50076"/>
    </source>
</evidence>
<dbReference type="PANTHER" id="PTHR44360:SF1">
    <property type="entry name" value="DNAJ HOMOLOG SUBFAMILY B MEMBER 9"/>
    <property type="match status" value="1"/>
</dbReference>
<keyword evidence="2" id="KW-0472">Membrane</keyword>
<accession>A0ABS9SM42</accession>